<gene>
    <name evidence="1" type="ORF">ACFQ21_12820</name>
</gene>
<evidence type="ECO:0000313" key="2">
    <source>
        <dbReference type="Proteomes" id="UP001597112"/>
    </source>
</evidence>
<name>A0ABW3K5C9_9BACT</name>
<dbReference type="Proteomes" id="UP001597112">
    <property type="component" value="Unassembled WGS sequence"/>
</dbReference>
<accession>A0ABW3K5C9</accession>
<proteinExistence type="predicted"/>
<organism evidence="1 2">
    <name type="scientific">Ohtaekwangia kribbensis</name>
    <dbReference type="NCBI Taxonomy" id="688913"/>
    <lineage>
        <taxon>Bacteria</taxon>
        <taxon>Pseudomonadati</taxon>
        <taxon>Bacteroidota</taxon>
        <taxon>Cytophagia</taxon>
        <taxon>Cytophagales</taxon>
        <taxon>Fulvivirgaceae</taxon>
        <taxon>Ohtaekwangia</taxon>
    </lineage>
</organism>
<protein>
    <recommendedName>
        <fullName evidence="3">YD repeat-containing protein</fullName>
    </recommendedName>
</protein>
<evidence type="ECO:0008006" key="3">
    <source>
        <dbReference type="Google" id="ProtNLM"/>
    </source>
</evidence>
<comment type="caution">
    <text evidence="1">The sequence shown here is derived from an EMBL/GenBank/DDBJ whole genome shotgun (WGS) entry which is preliminary data.</text>
</comment>
<dbReference type="RefSeq" id="WP_377579594.1">
    <property type="nucleotide sequence ID" value="NZ_JBHTKA010000003.1"/>
</dbReference>
<evidence type="ECO:0000313" key="1">
    <source>
        <dbReference type="EMBL" id="MFD1000197.1"/>
    </source>
</evidence>
<reference evidence="2" key="1">
    <citation type="journal article" date="2019" name="Int. J. Syst. Evol. Microbiol.">
        <title>The Global Catalogue of Microorganisms (GCM) 10K type strain sequencing project: providing services to taxonomists for standard genome sequencing and annotation.</title>
        <authorList>
            <consortium name="The Broad Institute Genomics Platform"/>
            <consortium name="The Broad Institute Genome Sequencing Center for Infectious Disease"/>
            <person name="Wu L."/>
            <person name="Ma J."/>
        </authorList>
    </citation>
    <scope>NUCLEOTIDE SEQUENCE [LARGE SCALE GENOMIC DNA]</scope>
    <source>
        <strain evidence="2">CCUG 58938</strain>
    </source>
</reference>
<dbReference type="EMBL" id="JBHTKA010000003">
    <property type="protein sequence ID" value="MFD1000197.1"/>
    <property type="molecule type" value="Genomic_DNA"/>
</dbReference>
<sequence length="1317" mass="148670">MLTGQVAFPMNLVSLSGRGGLNISVGIQYNSGGIKNQVDRNSEYSPTGILGLGWSMDIPRIVADFKQTGTRHDDVFYLIENDISNQLVCTNYYSTTRSFSPKTFSPWKILYYPNEEKWIVTRENGFKYTYSAVQWVVKWGNWIGNSAQTQNQSRLAYVWALTEVENLYGDKLTFQYNSVEEAVGSGGQTHTKAFYLSKVIDSAGQSAEFIYQSKQSTEYFDPHVEQAEPDAYQEKFETQYLSTINVRSIKNLILYSVDFSYTLRGEGSLVKRYLTSVIKRFPSGETQPAMQFEYFAEGESNGYIKRVFNSLGAHVDYYYSQAQVDNANRNYNIAAPTDGTAGGYGQPKIYTVGSYVVVAWRKLKSDGSIDGGQRPVKVLAYHWDGQWNVDFLWDIPAITNSDYEQLDIEVAATHFVLRFFQSQNNLQLIYAAHKKKYTAGTTIEANGNSWEKKQLQYFKVGGGSGHVTGNIFCGDEFVGFLNRFSKDLHILTWKGEKWVEETISNTDESQWENFVTATGNYIFVHNDNGGNRDELHLYFLDGEKEWQHRALPTDIEFGTDGGSDPDSQWHSSNSILLGMANQNPEYIFMWDENYQNFVQANILGRLQDAALVYISSDGQIGISQTDKGNGVVARYDGKNWYTKGFNYIDYKETSYGDDFLMWSAASSFSPICKRMFFNPNTLTWSNDTDYGLGSLTYDRLNDQYGNAIQAGIGFSIKNGTLHRRLPSGDWALIDNMPLGTNHYLIGRTATVLSPNYIAYEYSETKSGKAAGIYILYIKNNEVVDYTVQSQFSLGDKKTQAGFFVLASASTNSLNLCRVVDEKIFGIQTPLIVDRVGWTDGNRVFETNYEYFKGRINEQGIPQFNRATVIPGGDYANKPFGLTEYYFYNGLNESNLTLAPATTNLGKELHLLGAPYQVLVKNSNNSFNQEVARSQDYYRVFSKPIRNAQSHVIDSAYYVRIIKTDQRQEGINGLNTAVENTYDDKTGLLKSKKQINSIGANYTEVATSDYKYWWEAYDTDRSRNILSYIIQSKVTNTKTGSPTFTSCSATKWIADNISDPETSKYYPQYNYTWLHDGNSDFAAWSNSAVPDGNWLLTQEVKNFDPGDGIVLETETQGGTTNAYIYDDTHTRLFASARFASNSQIAFTSFEDNTKGNWSYNNAFVVAGDGITGNKHLKAQTTDAYISKQVSSDRYEVSYWSKGMAPVIELQNGLIIASSNEDVKNGWTLHRVIVSIAASTGTVSIKVPNGGSIDEVRIRPVGSEITTYVYSDEGNILSQCDTNLFQTSFEYDNQYRPVIIRNHQGNITKKFSYHYRDQQ</sequence>
<keyword evidence="2" id="KW-1185">Reference proteome</keyword>